<protein>
    <submittedName>
        <fullName evidence="1">EcsC family protein</fullName>
    </submittedName>
</protein>
<name>A0ABY6J5C3_9BACT</name>
<dbReference type="RefSeq" id="WP_264282419.1">
    <property type="nucleotide sequence ID" value="NZ_CP107006.1"/>
</dbReference>
<dbReference type="PANTHER" id="PTHR41260">
    <property type="entry name" value="PROTEIN ECSC"/>
    <property type="match status" value="1"/>
</dbReference>
<dbReference type="PANTHER" id="PTHR41260:SF1">
    <property type="entry name" value="PROTEIN ECSC"/>
    <property type="match status" value="1"/>
</dbReference>
<dbReference type="Pfam" id="PF12787">
    <property type="entry name" value="EcsC"/>
    <property type="match status" value="1"/>
</dbReference>
<sequence length="240" mass="28042">MRMLYEQQARLEMEHWQYRMRKRPSWMERTTKRVQDRINKLIPEKVHQAITVTIKQMVRGVLFGATYTAPTQQEFTSLFEVEEAVRKRVNIYRHTAAAEGGITGAGGILLGLADFPILLAIKLKLLFDIASFYGFDIKNFKERLFILHVFQLAFSSQQHRQKVFEQIVNWDQRAAQLPDDPESFDWLRFQQEYRDHIDLAKMAQLVPVIGAAVGVVVNYRLINKLGETAMNAYRMRKLAH</sequence>
<dbReference type="InterPro" id="IPR024787">
    <property type="entry name" value="EcsC"/>
</dbReference>
<gene>
    <name evidence="1" type="ORF">MKQ68_05505</name>
</gene>
<dbReference type="Proteomes" id="UP001162741">
    <property type="component" value="Chromosome"/>
</dbReference>
<proteinExistence type="predicted"/>
<evidence type="ECO:0000313" key="2">
    <source>
        <dbReference type="Proteomes" id="UP001162741"/>
    </source>
</evidence>
<evidence type="ECO:0000313" key="1">
    <source>
        <dbReference type="EMBL" id="UYQ94546.1"/>
    </source>
</evidence>
<dbReference type="EMBL" id="CP107006">
    <property type="protein sequence ID" value="UYQ94546.1"/>
    <property type="molecule type" value="Genomic_DNA"/>
</dbReference>
<organism evidence="1 2">
    <name type="scientific">Chitinophaga horti</name>
    <dbReference type="NCBI Taxonomy" id="2920382"/>
    <lineage>
        <taxon>Bacteria</taxon>
        <taxon>Pseudomonadati</taxon>
        <taxon>Bacteroidota</taxon>
        <taxon>Chitinophagia</taxon>
        <taxon>Chitinophagales</taxon>
        <taxon>Chitinophagaceae</taxon>
        <taxon>Chitinophaga</taxon>
    </lineage>
</organism>
<keyword evidence="2" id="KW-1185">Reference proteome</keyword>
<accession>A0ABY6J5C3</accession>
<reference evidence="1" key="1">
    <citation type="submission" date="2022-10" db="EMBL/GenBank/DDBJ databases">
        <title>Chitinophaga sp. nov., isolated from soil.</title>
        <authorList>
            <person name="Jeon C.O."/>
        </authorList>
    </citation>
    <scope>NUCLEOTIDE SEQUENCE</scope>
    <source>
        <strain evidence="1">R8</strain>
    </source>
</reference>